<feature type="transmembrane region" description="Helical" evidence="1">
    <location>
        <begin position="58"/>
        <end position="78"/>
    </location>
</feature>
<dbReference type="RefSeq" id="WP_110032775.1">
    <property type="nucleotide sequence ID" value="NZ_QGTR01000003.1"/>
</dbReference>
<accession>A0A317PLU1</accession>
<keyword evidence="3" id="KW-1185">Reference proteome</keyword>
<keyword evidence="1" id="KW-1133">Transmembrane helix</keyword>
<evidence type="ECO:0000313" key="3">
    <source>
        <dbReference type="Proteomes" id="UP000246352"/>
    </source>
</evidence>
<keyword evidence="1" id="KW-0472">Membrane</keyword>
<evidence type="ECO:0000256" key="1">
    <source>
        <dbReference type="SAM" id="Phobius"/>
    </source>
</evidence>
<comment type="caution">
    <text evidence="2">The sequence shown here is derived from an EMBL/GenBank/DDBJ whole genome shotgun (WGS) entry which is preliminary data.</text>
</comment>
<reference evidence="2 3" key="1">
    <citation type="submission" date="2018-05" db="EMBL/GenBank/DDBJ databases">
        <title>Genomic Encyclopedia of Type Strains, Phase IV (KMG-IV): sequencing the most valuable type-strain genomes for metagenomic binning, comparative biology and taxonomic classification.</title>
        <authorList>
            <person name="Goeker M."/>
        </authorList>
    </citation>
    <scope>NUCLEOTIDE SEQUENCE [LARGE SCALE GENOMIC DNA]</scope>
    <source>
        <strain evidence="2 3">DSM 16791</strain>
    </source>
</reference>
<proteinExistence type="predicted"/>
<sequence>MEDDQRVRAAKRDLERLAGEGRLSASPVLKSRVDSVKGHFAATDADQADAVEVWGTRIARGLAVVAFVVLAGWLYLTYLR</sequence>
<dbReference type="AlphaFoldDB" id="A0A317PLU1"/>
<name>A0A317PLU1_9HYPH</name>
<organism evidence="2 3">
    <name type="scientific">Hoeflea marina</name>
    <dbReference type="NCBI Taxonomy" id="274592"/>
    <lineage>
        <taxon>Bacteria</taxon>
        <taxon>Pseudomonadati</taxon>
        <taxon>Pseudomonadota</taxon>
        <taxon>Alphaproteobacteria</taxon>
        <taxon>Hyphomicrobiales</taxon>
        <taxon>Rhizobiaceae</taxon>
        <taxon>Hoeflea</taxon>
    </lineage>
</organism>
<dbReference type="OrthoDB" id="8449218at2"/>
<gene>
    <name evidence="2" type="ORF">DFR52_103782</name>
</gene>
<evidence type="ECO:0000313" key="2">
    <source>
        <dbReference type="EMBL" id="PWW00575.1"/>
    </source>
</evidence>
<protein>
    <submittedName>
        <fullName evidence="2">Uncharacterized protein</fullName>
    </submittedName>
</protein>
<dbReference type="Proteomes" id="UP000246352">
    <property type="component" value="Unassembled WGS sequence"/>
</dbReference>
<dbReference type="EMBL" id="QGTR01000003">
    <property type="protein sequence ID" value="PWW00575.1"/>
    <property type="molecule type" value="Genomic_DNA"/>
</dbReference>
<keyword evidence="1" id="KW-0812">Transmembrane</keyword>